<organism evidence="1">
    <name type="scientific">Anguilla anguilla</name>
    <name type="common">European freshwater eel</name>
    <name type="synonym">Muraena anguilla</name>
    <dbReference type="NCBI Taxonomy" id="7936"/>
    <lineage>
        <taxon>Eukaryota</taxon>
        <taxon>Metazoa</taxon>
        <taxon>Chordata</taxon>
        <taxon>Craniata</taxon>
        <taxon>Vertebrata</taxon>
        <taxon>Euteleostomi</taxon>
        <taxon>Actinopterygii</taxon>
        <taxon>Neopterygii</taxon>
        <taxon>Teleostei</taxon>
        <taxon>Anguilliformes</taxon>
        <taxon>Anguillidae</taxon>
        <taxon>Anguilla</taxon>
    </lineage>
</organism>
<reference evidence="1" key="2">
    <citation type="journal article" date="2015" name="Fish Shellfish Immunol.">
        <title>Early steps in the European eel (Anguilla anguilla)-Vibrio vulnificus interaction in the gills: Role of the RtxA13 toxin.</title>
        <authorList>
            <person name="Callol A."/>
            <person name="Pajuelo D."/>
            <person name="Ebbesson L."/>
            <person name="Teles M."/>
            <person name="MacKenzie S."/>
            <person name="Amaro C."/>
        </authorList>
    </citation>
    <scope>NUCLEOTIDE SEQUENCE</scope>
</reference>
<reference evidence="1" key="1">
    <citation type="submission" date="2014-11" db="EMBL/GenBank/DDBJ databases">
        <authorList>
            <person name="Amaro Gonzalez C."/>
        </authorList>
    </citation>
    <scope>NUCLEOTIDE SEQUENCE</scope>
</reference>
<accession>A0A0E9W2A6</accession>
<evidence type="ECO:0000313" key="1">
    <source>
        <dbReference type="EMBL" id="JAH84441.1"/>
    </source>
</evidence>
<proteinExistence type="predicted"/>
<dbReference type="EMBL" id="GBXM01024136">
    <property type="protein sequence ID" value="JAH84441.1"/>
    <property type="molecule type" value="Transcribed_RNA"/>
</dbReference>
<sequence>MSVYRLQFVWHAFSLRNDEDSISSEHFKDLVSRVEQIRRRFLLQNLTSLIP</sequence>
<dbReference type="AlphaFoldDB" id="A0A0E9W2A6"/>
<protein>
    <submittedName>
        <fullName evidence="1">Uncharacterized protein</fullName>
    </submittedName>
</protein>
<name>A0A0E9W2A6_ANGAN</name>